<dbReference type="Pfam" id="PF14013">
    <property type="entry name" value="MT0933_antitox"/>
    <property type="match status" value="1"/>
</dbReference>
<dbReference type="RefSeq" id="WP_131099381.1">
    <property type="nucleotide sequence ID" value="NZ_CP036455.1"/>
</dbReference>
<proteinExistence type="predicted"/>
<accession>A0A4P6Q857</accession>
<dbReference type="InterPro" id="IPR028037">
    <property type="entry name" value="Antitoxin_Rv0909/MT0933"/>
</dbReference>
<feature type="compositionally biased region" description="Gly residues" evidence="1">
    <location>
        <begin position="57"/>
        <end position="72"/>
    </location>
</feature>
<sequence>MSEGSAFDKIKKAASGHKDKVEQGAEKVKDFAKEKTGGKYDEKIDQAGDSATDYITGEGGDSGQSGESGSGESGESRQR</sequence>
<evidence type="ECO:0000256" key="1">
    <source>
        <dbReference type="SAM" id="MobiDB-lite"/>
    </source>
</evidence>
<dbReference type="Proteomes" id="UP000292235">
    <property type="component" value="Chromosome"/>
</dbReference>
<evidence type="ECO:0000313" key="3">
    <source>
        <dbReference type="Proteomes" id="UP000292235"/>
    </source>
</evidence>
<evidence type="ECO:0000313" key="2">
    <source>
        <dbReference type="EMBL" id="QBI55359.1"/>
    </source>
</evidence>
<dbReference type="AlphaFoldDB" id="A0A4P6Q857"/>
<name>A0A4P6Q857_9ACTN</name>
<reference evidence="2 3" key="1">
    <citation type="submission" date="2019-02" db="EMBL/GenBank/DDBJ databases">
        <authorList>
            <person name="Khodamoradi S."/>
            <person name="Hahnke R.L."/>
            <person name="Kaempfer P."/>
            <person name="Schumann P."/>
            <person name="Rohde M."/>
            <person name="Steinert M."/>
            <person name="Luzhetskyy A."/>
            <person name="Wink J."/>
            <person name="Ruckert C."/>
        </authorList>
    </citation>
    <scope>NUCLEOTIDE SEQUENCE [LARGE SCALE GENOMIC DNA]</scope>
    <source>
        <strain evidence="2 3">M2</strain>
    </source>
</reference>
<evidence type="ECO:0008006" key="4">
    <source>
        <dbReference type="Google" id="ProtNLM"/>
    </source>
</evidence>
<dbReference type="OrthoDB" id="5125103at2"/>
<dbReference type="EMBL" id="CP036455">
    <property type="protein sequence ID" value="QBI55359.1"/>
    <property type="molecule type" value="Genomic_DNA"/>
</dbReference>
<organism evidence="2 3">
    <name type="scientific">Streptomonospora litoralis</name>
    <dbReference type="NCBI Taxonomy" id="2498135"/>
    <lineage>
        <taxon>Bacteria</taxon>
        <taxon>Bacillati</taxon>
        <taxon>Actinomycetota</taxon>
        <taxon>Actinomycetes</taxon>
        <taxon>Streptosporangiales</taxon>
        <taxon>Nocardiopsidaceae</taxon>
        <taxon>Streptomonospora</taxon>
    </lineage>
</organism>
<dbReference type="KEGG" id="strr:EKD16_17975"/>
<feature type="compositionally biased region" description="Basic and acidic residues" evidence="1">
    <location>
        <begin position="1"/>
        <end position="46"/>
    </location>
</feature>
<feature type="region of interest" description="Disordered" evidence="1">
    <location>
        <begin position="1"/>
        <end position="79"/>
    </location>
</feature>
<gene>
    <name evidence="2" type="ORF">EKD16_17975</name>
</gene>
<protein>
    <recommendedName>
        <fullName evidence="4">MT0933-like antitoxin protein</fullName>
    </recommendedName>
</protein>
<keyword evidence="3" id="KW-1185">Reference proteome</keyword>